<evidence type="ECO:0000259" key="6">
    <source>
        <dbReference type="Pfam" id="PF05699"/>
    </source>
</evidence>
<dbReference type="GeneID" id="136074562"/>
<sequence length="364" mass="41470">MKSAYRNDVRLSCAGHNLNLAVEKALKSPGANLVHEMIKTSKEMVDYFKHSGKNQELNHTLKQDDATRWNSQFFLLQSLSCQLDHVKSILADLKQFDKLEQLNNVNEKLLHDVVEFLHLFHKATVQLSHDNVPTSPDIWPMFFYLRSVCKINGSDSDSMRDLKAVFLSSLNEKYVIHPLHKLSTLIVPSYKYLSFVNTDDRNFVYSEMRSMVDKIISSSPNQVIRKDSGNTDIDSFSECSHSDQLPPAKKNKADLESYDLLADLKTVATPLSNADSNDTRHELDKYLALPVTACDALQFWNNNDREHKLPTMALIGRKLLAIPATSTASERVFSVCGVTMSERRARLNPETLEMLIFLKYNMQL</sequence>
<feature type="domain" description="HAT C-terminal dimerisation" evidence="6">
    <location>
        <begin position="282"/>
        <end position="362"/>
    </location>
</feature>
<dbReference type="Pfam" id="PF05699">
    <property type="entry name" value="Dimer_Tnp_hAT"/>
    <property type="match status" value="1"/>
</dbReference>
<keyword evidence="7" id="KW-1185">Reference proteome</keyword>
<keyword evidence="5" id="KW-0539">Nucleus</keyword>
<dbReference type="InterPro" id="IPR008906">
    <property type="entry name" value="HATC_C_dom"/>
</dbReference>
<keyword evidence="2" id="KW-0479">Metal-binding</keyword>
<keyword evidence="4" id="KW-0862">Zinc</keyword>
<dbReference type="Proteomes" id="UP001652625">
    <property type="component" value="Chromosome 01"/>
</dbReference>
<keyword evidence="3" id="KW-0863">Zinc-finger</keyword>
<evidence type="ECO:0000256" key="4">
    <source>
        <dbReference type="ARBA" id="ARBA00022833"/>
    </source>
</evidence>
<evidence type="ECO:0000256" key="5">
    <source>
        <dbReference type="ARBA" id="ARBA00023242"/>
    </source>
</evidence>
<dbReference type="PANTHER" id="PTHR46481:SF10">
    <property type="entry name" value="ZINC FINGER BED DOMAIN-CONTAINING PROTEIN 39"/>
    <property type="match status" value="1"/>
</dbReference>
<dbReference type="InterPro" id="IPR012337">
    <property type="entry name" value="RNaseH-like_sf"/>
</dbReference>
<protein>
    <submittedName>
        <fullName evidence="8">Zinc finger BED domain-containing protein 4-like</fullName>
    </submittedName>
</protein>
<accession>A0ABM4B2E9</accession>
<dbReference type="PANTHER" id="PTHR46481">
    <property type="entry name" value="ZINC FINGER BED DOMAIN-CONTAINING PROTEIN 4"/>
    <property type="match status" value="1"/>
</dbReference>
<evidence type="ECO:0000256" key="3">
    <source>
        <dbReference type="ARBA" id="ARBA00022771"/>
    </source>
</evidence>
<evidence type="ECO:0000256" key="2">
    <source>
        <dbReference type="ARBA" id="ARBA00022723"/>
    </source>
</evidence>
<proteinExistence type="predicted"/>
<evidence type="ECO:0000313" key="7">
    <source>
        <dbReference type="Proteomes" id="UP001652625"/>
    </source>
</evidence>
<reference evidence="7" key="1">
    <citation type="submission" date="2025-05" db="UniProtKB">
        <authorList>
            <consortium name="RefSeq"/>
        </authorList>
    </citation>
    <scope>NUCLEOTIDE SEQUENCE [LARGE SCALE GENOMIC DNA]</scope>
</reference>
<organism evidence="7 8">
    <name type="scientific">Hydra vulgaris</name>
    <name type="common">Hydra</name>
    <name type="synonym">Hydra attenuata</name>
    <dbReference type="NCBI Taxonomy" id="6087"/>
    <lineage>
        <taxon>Eukaryota</taxon>
        <taxon>Metazoa</taxon>
        <taxon>Cnidaria</taxon>
        <taxon>Hydrozoa</taxon>
        <taxon>Hydroidolina</taxon>
        <taxon>Anthoathecata</taxon>
        <taxon>Aplanulata</taxon>
        <taxon>Hydridae</taxon>
        <taxon>Hydra</taxon>
    </lineage>
</organism>
<dbReference type="SUPFAM" id="SSF53098">
    <property type="entry name" value="Ribonuclease H-like"/>
    <property type="match status" value="1"/>
</dbReference>
<name>A0ABM4B2E9_HYDVU</name>
<comment type="subcellular location">
    <subcellularLocation>
        <location evidence="1">Nucleus</location>
    </subcellularLocation>
</comment>
<evidence type="ECO:0000256" key="1">
    <source>
        <dbReference type="ARBA" id="ARBA00004123"/>
    </source>
</evidence>
<reference evidence="8" key="2">
    <citation type="submission" date="2025-08" db="UniProtKB">
        <authorList>
            <consortium name="RefSeq"/>
        </authorList>
    </citation>
    <scope>IDENTIFICATION</scope>
</reference>
<dbReference type="RefSeq" id="XP_065642966.1">
    <property type="nucleotide sequence ID" value="XM_065786894.1"/>
</dbReference>
<gene>
    <name evidence="8" type="primary">LOC136074562</name>
</gene>
<dbReference type="InterPro" id="IPR052035">
    <property type="entry name" value="ZnF_BED_domain_contain"/>
</dbReference>
<evidence type="ECO:0000313" key="8">
    <source>
        <dbReference type="RefSeq" id="XP_065642966.1"/>
    </source>
</evidence>